<proteinExistence type="predicted"/>
<name>D4CXE2_9FUSO</name>
<keyword evidence="1" id="KW-0812">Transmembrane</keyword>
<reference evidence="2 3" key="1">
    <citation type="submission" date="2010-02" db="EMBL/GenBank/DDBJ databases">
        <authorList>
            <person name="Weinstock G."/>
            <person name="Sodergren E."/>
            <person name="Clifton S."/>
            <person name="Fulton L."/>
            <person name="Fulton B."/>
            <person name="Courtney L."/>
            <person name="Fronick C."/>
            <person name="Harrison M."/>
            <person name="Strong C."/>
            <person name="Farmer C."/>
            <person name="Delahaunty K."/>
            <person name="Markovic C."/>
            <person name="Hall O."/>
            <person name="Minx P."/>
            <person name="Tomlinson C."/>
            <person name="Mitreva M."/>
            <person name="Nelson J."/>
            <person name="Hou S."/>
            <person name="Wollam A."/>
            <person name="Pepin K.H."/>
            <person name="Johnson M."/>
            <person name="Bhonagiri V."/>
            <person name="Zhang X."/>
            <person name="Suruliraj S."/>
            <person name="Warren W."/>
            <person name="Chinwalla A."/>
            <person name="Mardis E.R."/>
            <person name="Wilson R.K."/>
        </authorList>
    </citation>
    <scope>NUCLEOTIDE SEQUENCE [LARGE SCALE GENOMIC DNA]</scope>
    <source>
        <strain evidence="2 3">ATCC 33693</strain>
    </source>
</reference>
<evidence type="ECO:0000313" key="2">
    <source>
        <dbReference type="EMBL" id="EFE86062.1"/>
    </source>
</evidence>
<comment type="caution">
    <text evidence="2">The sequence shown here is derived from an EMBL/GenBank/DDBJ whole genome shotgun (WGS) entry which is preliminary data.</text>
</comment>
<dbReference type="HOGENOM" id="CLU_2584692_0_0_0"/>
<dbReference type="AlphaFoldDB" id="D4CXE2"/>
<accession>D4CXE2</accession>
<dbReference type="Proteomes" id="UP000003748">
    <property type="component" value="Unassembled WGS sequence"/>
</dbReference>
<gene>
    <name evidence="2" type="ORF">FUSPEROL_02103</name>
</gene>
<keyword evidence="1" id="KW-1133">Transmembrane helix</keyword>
<dbReference type="STRING" id="546275.FUSPEROL_02103"/>
<organism evidence="2 3">
    <name type="scientific">Fusobacterium periodonticum ATCC 33693</name>
    <dbReference type="NCBI Taxonomy" id="546275"/>
    <lineage>
        <taxon>Bacteria</taxon>
        <taxon>Fusobacteriati</taxon>
        <taxon>Fusobacteriota</taxon>
        <taxon>Fusobacteriia</taxon>
        <taxon>Fusobacteriales</taxon>
        <taxon>Fusobacteriaceae</taxon>
        <taxon>Fusobacterium</taxon>
    </lineage>
</organism>
<sequence>MMKKYTKFEIQKNNLKFIEIHDIVKKNFSFRCYIQLKSCEINGNKNSIYITNRNQLEKKLKYWYIILSFFIGYVVFLENH</sequence>
<evidence type="ECO:0000256" key="1">
    <source>
        <dbReference type="SAM" id="Phobius"/>
    </source>
</evidence>
<dbReference type="EMBL" id="ACJY01000099">
    <property type="protein sequence ID" value="EFE86062.1"/>
    <property type="molecule type" value="Genomic_DNA"/>
</dbReference>
<keyword evidence="1" id="KW-0472">Membrane</keyword>
<feature type="transmembrane region" description="Helical" evidence="1">
    <location>
        <begin position="60"/>
        <end position="77"/>
    </location>
</feature>
<evidence type="ECO:0000313" key="3">
    <source>
        <dbReference type="Proteomes" id="UP000003748"/>
    </source>
</evidence>
<protein>
    <submittedName>
        <fullName evidence="2">Uncharacterized protein</fullName>
    </submittedName>
</protein>